<dbReference type="AlphaFoldDB" id="A0AAD9DGI0"/>
<sequence length="248" mass="27628">MSQVYSTEPATTGHVVFETTHGPIDVNLWCKDVNKIEQYVGDALRWDRKKLEVNPRIRFNHRGQVAMALPLEESTNNTDTEETAMLLAGSTMFNALRIGRTDADDQTGIPTDLEDAPPRIKSVKIDYHPFEDMVITAEKKLPFRKTAANGDGGMGKGGANGQQSTIEKRRKKRKQVRNLNILSFGDEERDYDAITSSAKVSTSMKSSHDFLSAKVDADVEKRSKDKEGEGNKMKSKQKSAKASSLRHV</sequence>
<reference evidence="2" key="1">
    <citation type="submission" date="2023-06" db="EMBL/GenBank/DDBJ databases">
        <title>Survivors Of The Sea: Transcriptome response of Skeletonema marinoi to long-term dormancy.</title>
        <authorList>
            <person name="Pinder M.I.M."/>
            <person name="Kourtchenko O."/>
            <person name="Robertson E.K."/>
            <person name="Larsson T."/>
            <person name="Maumus F."/>
            <person name="Osuna-Cruz C.M."/>
            <person name="Vancaester E."/>
            <person name="Stenow R."/>
            <person name="Vandepoele K."/>
            <person name="Ploug H."/>
            <person name="Bruchert V."/>
            <person name="Godhe A."/>
            <person name="Topel M."/>
        </authorList>
    </citation>
    <scope>NUCLEOTIDE SEQUENCE</scope>
    <source>
        <strain evidence="2">R05AC</strain>
    </source>
</reference>
<feature type="compositionally biased region" description="Gly residues" evidence="1">
    <location>
        <begin position="150"/>
        <end position="160"/>
    </location>
</feature>
<dbReference type="EMBL" id="JATAAI010000006">
    <property type="protein sequence ID" value="KAK1745214.1"/>
    <property type="molecule type" value="Genomic_DNA"/>
</dbReference>
<name>A0AAD9DGI0_9STRA</name>
<accession>A0AAD9DGI0</accession>
<dbReference type="Proteomes" id="UP001224775">
    <property type="component" value="Unassembled WGS sequence"/>
</dbReference>
<feature type="region of interest" description="Disordered" evidence="1">
    <location>
        <begin position="197"/>
        <end position="248"/>
    </location>
</feature>
<protein>
    <submittedName>
        <fullName evidence="2">Uncharacterized protein</fullName>
    </submittedName>
</protein>
<feature type="region of interest" description="Disordered" evidence="1">
    <location>
        <begin position="145"/>
        <end position="174"/>
    </location>
</feature>
<keyword evidence="3" id="KW-1185">Reference proteome</keyword>
<feature type="compositionally biased region" description="Basic residues" evidence="1">
    <location>
        <begin position="233"/>
        <end position="248"/>
    </location>
</feature>
<feature type="compositionally biased region" description="Basic and acidic residues" evidence="1">
    <location>
        <begin position="215"/>
        <end position="232"/>
    </location>
</feature>
<comment type="caution">
    <text evidence="2">The sequence shown here is derived from an EMBL/GenBank/DDBJ whole genome shotgun (WGS) entry which is preliminary data.</text>
</comment>
<proteinExistence type="predicted"/>
<evidence type="ECO:0000313" key="2">
    <source>
        <dbReference type="EMBL" id="KAK1745214.1"/>
    </source>
</evidence>
<organism evidence="2 3">
    <name type="scientific">Skeletonema marinoi</name>
    <dbReference type="NCBI Taxonomy" id="267567"/>
    <lineage>
        <taxon>Eukaryota</taxon>
        <taxon>Sar</taxon>
        <taxon>Stramenopiles</taxon>
        <taxon>Ochrophyta</taxon>
        <taxon>Bacillariophyta</taxon>
        <taxon>Coscinodiscophyceae</taxon>
        <taxon>Thalassiosirophycidae</taxon>
        <taxon>Thalassiosirales</taxon>
        <taxon>Skeletonemataceae</taxon>
        <taxon>Skeletonema</taxon>
        <taxon>Skeletonema marinoi-dohrnii complex</taxon>
    </lineage>
</organism>
<evidence type="ECO:0000313" key="3">
    <source>
        <dbReference type="Proteomes" id="UP001224775"/>
    </source>
</evidence>
<evidence type="ECO:0000256" key="1">
    <source>
        <dbReference type="SAM" id="MobiDB-lite"/>
    </source>
</evidence>
<gene>
    <name evidence="2" type="ORF">QTG54_004505</name>
</gene>